<evidence type="ECO:0000313" key="2">
    <source>
        <dbReference type="Proteomes" id="UP001237642"/>
    </source>
</evidence>
<keyword evidence="2" id="KW-1185">Reference proteome</keyword>
<gene>
    <name evidence="1" type="ORF">POM88_036258</name>
</gene>
<name>A0AAD8HNY7_9APIA</name>
<reference evidence="1" key="2">
    <citation type="submission" date="2023-05" db="EMBL/GenBank/DDBJ databases">
        <authorList>
            <person name="Schelkunov M.I."/>
        </authorList>
    </citation>
    <scope>NUCLEOTIDE SEQUENCE</scope>
    <source>
        <strain evidence="1">Hsosn_3</strain>
        <tissue evidence="1">Leaf</tissue>
    </source>
</reference>
<dbReference type="AlphaFoldDB" id="A0AAD8HNY7"/>
<protein>
    <submittedName>
        <fullName evidence="1">Uncharacterized protein</fullName>
    </submittedName>
</protein>
<comment type="caution">
    <text evidence="1">The sequence shown here is derived from an EMBL/GenBank/DDBJ whole genome shotgun (WGS) entry which is preliminary data.</text>
</comment>
<accession>A0AAD8HNY7</accession>
<reference evidence="1" key="1">
    <citation type="submission" date="2023-02" db="EMBL/GenBank/DDBJ databases">
        <title>Genome of toxic invasive species Heracleum sosnowskyi carries increased number of genes despite the absence of recent whole-genome duplications.</title>
        <authorList>
            <person name="Schelkunov M."/>
            <person name="Shtratnikova V."/>
            <person name="Makarenko M."/>
            <person name="Klepikova A."/>
            <person name="Omelchenko D."/>
            <person name="Novikova G."/>
            <person name="Obukhova E."/>
            <person name="Bogdanov V."/>
            <person name="Penin A."/>
            <person name="Logacheva M."/>
        </authorList>
    </citation>
    <scope>NUCLEOTIDE SEQUENCE</scope>
    <source>
        <strain evidence="1">Hsosn_3</strain>
        <tissue evidence="1">Leaf</tissue>
    </source>
</reference>
<organism evidence="1 2">
    <name type="scientific">Heracleum sosnowskyi</name>
    <dbReference type="NCBI Taxonomy" id="360622"/>
    <lineage>
        <taxon>Eukaryota</taxon>
        <taxon>Viridiplantae</taxon>
        <taxon>Streptophyta</taxon>
        <taxon>Embryophyta</taxon>
        <taxon>Tracheophyta</taxon>
        <taxon>Spermatophyta</taxon>
        <taxon>Magnoliopsida</taxon>
        <taxon>eudicotyledons</taxon>
        <taxon>Gunneridae</taxon>
        <taxon>Pentapetalae</taxon>
        <taxon>asterids</taxon>
        <taxon>campanulids</taxon>
        <taxon>Apiales</taxon>
        <taxon>Apiaceae</taxon>
        <taxon>Apioideae</taxon>
        <taxon>apioid superclade</taxon>
        <taxon>Tordylieae</taxon>
        <taxon>Tordyliinae</taxon>
        <taxon>Heracleum</taxon>
    </lineage>
</organism>
<dbReference type="EMBL" id="JAUIZM010000008">
    <property type="protein sequence ID" value="KAK1370166.1"/>
    <property type="molecule type" value="Genomic_DNA"/>
</dbReference>
<sequence length="117" mass="13091">MERKICAECNKWLSRDFSADEIHAALSDLDPSKAPGLDGFPSHFYKKIWNEVGNDVLEVCLNILNNDAPFHATIIALIPKIGDEEVGLCEFSVFTEKYRKGNELQVYIQAMVGGKVC</sequence>
<proteinExistence type="predicted"/>
<evidence type="ECO:0000313" key="1">
    <source>
        <dbReference type="EMBL" id="KAK1370166.1"/>
    </source>
</evidence>
<dbReference type="Proteomes" id="UP001237642">
    <property type="component" value="Unassembled WGS sequence"/>
</dbReference>